<gene>
    <name evidence="2" type="ORF">A8C32_04990</name>
</gene>
<comment type="caution">
    <text evidence="2">The sequence shown here is derived from an EMBL/GenBank/DDBJ whole genome shotgun (WGS) entry which is preliminary data.</text>
</comment>
<proteinExistence type="predicted"/>
<protein>
    <recommendedName>
        <fullName evidence="1">Transposase DDE domain-containing protein</fullName>
    </recommendedName>
</protein>
<keyword evidence="3" id="KW-1185">Reference proteome</keyword>
<evidence type="ECO:0000313" key="2">
    <source>
        <dbReference type="EMBL" id="OEJ98561.1"/>
    </source>
</evidence>
<dbReference type="RefSeq" id="WP_069831249.1">
    <property type="nucleotide sequence ID" value="NZ_MDJD01000054.1"/>
</dbReference>
<accession>A0A1E5SHG5</accession>
<dbReference type="Pfam" id="PF13701">
    <property type="entry name" value="DDE_Tnp_1_4"/>
    <property type="match status" value="1"/>
</dbReference>
<dbReference type="EMBL" id="MDJD01000054">
    <property type="protein sequence ID" value="OEJ98561.1"/>
    <property type="molecule type" value="Genomic_DNA"/>
</dbReference>
<dbReference type="InterPro" id="IPR025668">
    <property type="entry name" value="Tnp_DDE_dom"/>
</dbReference>
<organism evidence="2 3">
    <name type="scientific">Flavivirga aquatica</name>
    <dbReference type="NCBI Taxonomy" id="1849968"/>
    <lineage>
        <taxon>Bacteria</taxon>
        <taxon>Pseudomonadati</taxon>
        <taxon>Bacteroidota</taxon>
        <taxon>Flavobacteriia</taxon>
        <taxon>Flavobacteriales</taxon>
        <taxon>Flavobacteriaceae</taxon>
        <taxon>Flavivirga</taxon>
    </lineage>
</organism>
<evidence type="ECO:0000313" key="3">
    <source>
        <dbReference type="Proteomes" id="UP000095713"/>
    </source>
</evidence>
<name>A0A1E5SHG5_9FLAO</name>
<dbReference type="AlphaFoldDB" id="A0A1E5SHG5"/>
<reference evidence="2 3" key="1">
    <citation type="submission" date="2016-05" db="EMBL/GenBank/DDBJ databases">
        <title>Draft Genome Sequence of Algibacter sp. Strain SK-16 Isolated from the Surface Water of Aburatsubo Inlet.</title>
        <authorList>
            <person name="Wong S.-K."/>
            <person name="Yoshizawa S."/>
            <person name="Nakajima Y."/>
            <person name="Ogura Y."/>
            <person name="Tetsuya H."/>
            <person name="Hamasaki K."/>
        </authorList>
    </citation>
    <scope>NUCLEOTIDE SEQUENCE [LARGE SCALE GENOMIC DNA]</scope>
    <source>
        <strain evidence="2 3">SK-16</strain>
    </source>
</reference>
<sequence>MEPKQLSMFNRYYGKFMLNELFFHNGKTGQIISPVLRPSNSHSNRWYVGILRRIVRKIRATYPDLEIIIRTDSGFSCTLFTN</sequence>
<dbReference type="Proteomes" id="UP000095713">
    <property type="component" value="Unassembled WGS sequence"/>
</dbReference>
<feature type="domain" description="Transposase DDE" evidence="1">
    <location>
        <begin position="4"/>
        <end position="77"/>
    </location>
</feature>
<evidence type="ECO:0000259" key="1">
    <source>
        <dbReference type="Pfam" id="PF13701"/>
    </source>
</evidence>
<dbReference type="OrthoDB" id="1123353at2"/>